<feature type="compositionally biased region" description="Basic and acidic residues" evidence="1">
    <location>
        <begin position="537"/>
        <end position="549"/>
    </location>
</feature>
<gene>
    <name evidence="2" type="ORF">EPUL_005908</name>
</gene>
<organism evidence="2 3">
    <name type="scientific">Erysiphe pulchra</name>
    <dbReference type="NCBI Taxonomy" id="225359"/>
    <lineage>
        <taxon>Eukaryota</taxon>
        <taxon>Fungi</taxon>
        <taxon>Dikarya</taxon>
        <taxon>Ascomycota</taxon>
        <taxon>Pezizomycotina</taxon>
        <taxon>Leotiomycetes</taxon>
        <taxon>Erysiphales</taxon>
        <taxon>Erysiphaceae</taxon>
        <taxon>Erysiphe</taxon>
    </lineage>
</organism>
<accession>A0A2S4PJ50</accession>
<evidence type="ECO:0000256" key="1">
    <source>
        <dbReference type="SAM" id="MobiDB-lite"/>
    </source>
</evidence>
<feature type="region of interest" description="Disordered" evidence="1">
    <location>
        <begin position="1"/>
        <end position="24"/>
    </location>
</feature>
<feature type="compositionally biased region" description="Polar residues" evidence="1">
    <location>
        <begin position="9"/>
        <end position="24"/>
    </location>
</feature>
<name>A0A2S4PJ50_9PEZI</name>
<feature type="region of interest" description="Disordered" evidence="1">
    <location>
        <begin position="467"/>
        <end position="490"/>
    </location>
</feature>
<feature type="compositionally biased region" description="Acidic residues" evidence="1">
    <location>
        <begin position="520"/>
        <end position="536"/>
    </location>
</feature>
<reference evidence="2 3" key="1">
    <citation type="submission" date="2017-10" db="EMBL/GenBank/DDBJ databases">
        <title>Development of genomic resources for the powdery mildew, Erysiphe pulchra.</title>
        <authorList>
            <person name="Wadl P.A."/>
            <person name="Mack B.M."/>
            <person name="Moore G."/>
            <person name="Beltz S.B."/>
        </authorList>
    </citation>
    <scope>NUCLEOTIDE SEQUENCE [LARGE SCALE GENOMIC DNA]</scope>
    <source>
        <strain evidence="2">Cflorida</strain>
    </source>
</reference>
<sequence length="549" mass="62675">MTIIRSRHYNQNSLNIPSGSQQIPQFIPDELDSHMFQYNDQTSGNLQTSGTSKENNPSDDLEKVDFDVFGYEPAGLKRVRIDEGDDSEEEYQKMKRAVEANERERHERQSRRQKKEKEREAFDATPDTTQRNLNSENVPKTFSPLEGLSKSKSETKLRNIIVREGKGPLDYKKTLENTMITMSMMDFYRASPDFSRTSGKLSTRVNEKRVKRKNIAKPVWNLEPVEEELLAEASSSLVEVDCDRKIIPKNYGEKPKIDCLKTNTYKIPTVNLKTTPIIRTTARKDRAFRIPGEVLATRDGKTGKFFLDESMVCADQGSDMVLISPQLVRVLQLQKNSLNEINNQGIIMGTADGTSHRIIEWVSFVFVTRGIQRQICAFVRPERGPTLDLFLLLGLHREICTVLQGPTFKFAQNHRLLLQPTQIPFKGALSTEEFKLKEKALENKMKDIAARRDSEAANRVLSNYSGRKESARKFHDEQLNKQPDDRLFSSDTEDLITVDVSDYGEDHVNQALKSASTDPDSSDECEYSSDENSEDISENHMGKDRVTRM</sequence>
<dbReference type="AlphaFoldDB" id="A0A2S4PJ50"/>
<feature type="compositionally biased region" description="Polar residues" evidence="1">
    <location>
        <begin position="40"/>
        <end position="55"/>
    </location>
</feature>
<feature type="region of interest" description="Disordered" evidence="1">
    <location>
        <begin position="96"/>
        <end position="147"/>
    </location>
</feature>
<feature type="compositionally biased region" description="Basic and acidic residues" evidence="1">
    <location>
        <begin position="96"/>
        <end position="107"/>
    </location>
</feature>
<protein>
    <submittedName>
        <fullName evidence="2">Uncharacterized protein</fullName>
    </submittedName>
</protein>
<dbReference type="EMBL" id="PEDP01004458">
    <property type="protein sequence ID" value="POS82070.1"/>
    <property type="molecule type" value="Genomic_DNA"/>
</dbReference>
<feature type="region of interest" description="Disordered" evidence="1">
    <location>
        <begin position="40"/>
        <end position="63"/>
    </location>
</feature>
<keyword evidence="3" id="KW-1185">Reference proteome</keyword>
<comment type="caution">
    <text evidence="2">The sequence shown here is derived from an EMBL/GenBank/DDBJ whole genome shotgun (WGS) entry which is preliminary data.</text>
</comment>
<dbReference type="OrthoDB" id="4774312at2759"/>
<feature type="non-terminal residue" evidence="2">
    <location>
        <position position="549"/>
    </location>
</feature>
<feature type="region of interest" description="Disordered" evidence="1">
    <location>
        <begin position="507"/>
        <end position="549"/>
    </location>
</feature>
<evidence type="ECO:0000313" key="2">
    <source>
        <dbReference type="EMBL" id="POS82070.1"/>
    </source>
</evidence>
<evidence type="ECO:0000313" key="3">
    <source>
        <dbReference type="Proteomes" id="UP000237438"/>
    </source>
</evidence>
<proteinExistence type="predicted"/>
<dbReference type="Proteomes" id="UP000237438">
    <property type="component" value="Unassembled WGS sequence"/>
</dbReference>
<feature type="compositionally biased region" description="Polar residues" evidence="1">
    <location>
        <begin position="126"/>
        <end position="140"/>
    </location>
</feature>
<feature type="compositionally biased region" description="Basic and acidic residues" evidence="1">
    <location>
        <begin position="467"/>
        <end position="488"/>
    </location>
</feature>